<sequence length="209" mass="22713">MPSSGRGGADLTGSGDGRLGSADSVYLTSFSPAQGWLMQSCNFEPGRPGTEQTEGQHIVGGSKTLKEKTRTGAGHARGEKPLFANAGVLDRRISAVSASHIGNETAIPELGNPEVAAVVTLRNVVAAEVAVLFGNQDWLKRRFGGLRSVVVSIQKACEVWEGPAWWKEEGTGYCDLGRDRHLFRIQQKRIEGRRCHKPYKAQDLRENRA</sequence>
<dbReference type="AlphaFoldDB" id="A0A5C3MNZ1"/>
<name>A0A5C3MNZ1_9AGAM</name>
<dbReference type="Proteomes" id="UP000305948">
    <property type="component" value="Unassembled WGS sequence"/>
</dbReference>
<protein>
    <submittedName>
        <fullName evidence="1">Uncharacterized protein</fullName>
    </submittedName>
</protein>
<organism evidence="1 2">
    <name type="scientific">Heliocybe sulcata</name>
    <dbReference type="NCBI Taxonomy" id="5364"/>
    <lineage>
        <taxon>Eukaryota</taxon>
        <taxon>Fungi</taxon>
        <taxon>Dikarya</taxon>
        <taxon>Basidiomycota</taxon>
        <taxon>Agaricomycotina</taxon>
        <taxon>Agaricomycetes</taxon>
        <taxon>Gloeophyllales</taxon>
        <taxon>Gloeophyllaceae</taxon>
        <taxon>Heliocybe</taxon>
    </lineage>
</organism>
<proteinExistence type="predicted"/>
<evidence type="ECO:0000313" key="1">
    <source>
        <dbReference type="EMBL" id="TFK46495.1"/>
    </source>
</evidence>
<gene>
    <name evidence="1" type="ORF">OE88DRAFT_1648504</name>
</gene>
<evidence type="ECO:0000313" key="2">
    <source>
        <dbReference type="Proteomes" id="UP000305948"/>
    </source>
</evidence>
<accession>A0A5C3MNZ1</accession>
<keyword evidence="2" id="KW-1185">Reference proteome</keyword>
<reference evidence="1 2" key="1">
    <citation type="journal article" date="2019" name="Nat. Ecol. Evol.">
        <title>Megaphylogeny resolves global patterns of mushroom evolution.</title>
        <authorList>
            <person name="Varga T."/>
            <person name="Krizsan K."/>
            <person name="Foldi C."/>
            <person name="Dima B."/>
            <person name="Sanchez-Garcia M."/>
            <person name="Sanchez-Ramirez S."/>
            <person name="Szollosi G.J."/>
            <person name="Szarkandi J.G."/>
            <person name="Papp V."/>
            <person name="Albert L."/>
            <person name="Andreopoulos W."/>
            <person name="Angelini C."/>
            <person name="Antonin V."/>
            <person name="Barry K.W."/>
            <person name="Bougher N.L."/>
            <person name="Buchanan P."/>
            <person name="Buyck B."/>
            <person name="Bense V."/>
            <person name="Catcheside P."/>
            <person name="Chovatia M."/>
            <person name="Cooper J."/>
            <person name="Damon W."/>
            <person name="Desjardin D."/>
            <person name="Finy P."/>
            <person name="Geml J."/>
            <person name="Haridas S."/>
            <person name="Hughes K."/>
            <person name="Justo A."/>
            <person name="Karasinski D."/>
            <person name="Kautmanova I."/>
            <person name="Kiss B."/>
            <person name="Kocsube S."/>
            <person name="Kotiranta H."/>
            <person name="LaButti K.M."/>
            <person name="Lechner B.E."/>
            <person name="Liimatainen K."/>
            <person name="Lipzen A."/>
            <person name="Lukacs Z."/>
            <person name="Mihaltcheva S."/>
            <person name="Morgado L.N."/>
            <person name="Niskanen T."/>
            <person name="Noordeloos M.E."/>
            <person name="Ohm R.A."/>
            <person name="Ortiz-Santana B."/>
            <person name="Ovrebo C."/>
            <person name="Racz N."/>
            <person name="Riley R."/>
            <person name="Savchenko A."/>
            <person name="Shiryaev A."/>
            <person name="Soop K."/>
            <person name="Spirin V."/>
            <person name="Szebenyi C."/>
            <person name="Tomsovsky M."/>
            <person name="Tulloss R.E."/>
            <person name="Uehling J."/>
            <person name="Grigoriev I.V."/>
            <person name="Vagvolgyi C."/>
            <person name="Papp T."/>
            <person name="Martin F.M."/>
            <person name="Miettinen O."/>
            <person name="Hibbett D.S."/>
            <person name="Nagy L.G."/>
        </authorList>
    </citation>
    <scope>NUCLEOTIDE SEQUENCE [LARGE SCALE GENOMIC DNA]</scope>
    <source>
        <strain evidence="1 2">OMC1185</strain>
    </source>
</reference>
<dbReference type="EMBL" id="ML213529">
    <property type="protein sequence ID" value="TFK46495.1"/>
    <property type="molecule type" value="Genomic_DNA"/>
</dbReference>